<evidence type="ECO:0000256" key="1">
    <source>
        <dbReference type="SAM" id="SignalP"/>
    </source>
</evidence>
<protein>
    <submittedName>
        <fullName evidence="2">Amidase</fullName>
    </submittedName>
</protein>
<dbReference type="RefSeq" id="WP_148992800.1">
    <property type="nucleotide sequence ID" value="NZ_VTEW01000019.1"/>
</dbReference>
<dbReference type="EMBL" id="VTEW01000019">
    <property type="protein sequence ID" value="TYS74973.1"/>
    <property type="molecule type" value="Genomic_DNA"/>
</dbReference>
<organism evidence="2 3">
    <name type="scientific">Rossellomorea aquimaris</name>
    <dbReference type="NCBI Taxonomy" id="189382"/>
    <lineage>
        <taxon>Bacteria</taxon>
        <taxon>Bacillati</taxon>
        <taxon>Bacillota</taxon>
        <taxon>Bacilli</taxon>
        <taxon>Bacillales</taxon>
        <taxon>Bacillaceae</taxon>
        <taxon>Rossellomorea</taxon>
    </lineage>
</organism>
<sequence length="290" mass="32578">MKKIIMVMILLLSALAGGTEVKVNASITHDRATWLWDPWMIVNDEEGTLAFLESKRLNKVYLQIDRNISASIYQSFIEKSSAKGMEINALDGAPEWAAPKGYISQDHLMAWLSGYQEEASPQQEFSGVHLDVEPYLYSGWNSKRAATVKSYQALLLRAKNSTENLNLPLEADMPFWFDEISYNNIYGKGLLAEWVIAGTDGVTIMAYRDSAALITDFVKKEIEWAGRYSKRLIVGVETGETSEGDTISFFEEGEIYMNEQLEIVKGYYENKAGFGGTAVHHVGSWMTIKP</sequence>
<comment type="caution">
    <text evidence="2">The sequence shown here is derived from an EMBL/GenBank/DDBJ whole genome shotgun (WGS) entry which is preliminary data.</text>
</comment>
<proteinExistence type="predicted"/>
<evidence type="ECO:0000313" key="3">
    <source>
        <dbReference type="Proteomes" id="UP000325054"/>
    </source>
</evidence>
<feature type="signal peptide" evidence="1">
    <location>
        <begin position="1"/>
        <end position="18"/>
    </location>
</feature>
<name>A0A5D4TGN8_9BACI</name>
<feature type="chain" id="PRO_5039145786" evidence="1">
    <location>
        <begin position="19"/>
        <end position="290"/>
    </location>
</feature>
<dbReference type="AlphaFoldDB" id="A0A5D4TGN8"/>
<dbReference type="Proteomes" id="UP000325054">
    <property type="component" value="Unassembled WGS sequence"/>
</dbReference>
<gene>
    <name evidence="2" type="ORF">FZC80_18705</name>
</gene>
<accession>A0A5D4TGN8</accession>
<dbReference type="OrthoDB" id="7054537at2"/>
<reference evidence="2 3" key="1">
    <citation type="submission" date="2019-08" db="EMBL/GenBank/DDBJ databases">
        <title>Bacillus genomes from the desert of Cuatro Cienegas, Coahuila.</title>
        <authorList>
            <person name="Olmedo-Alvarez G."/>
        </authorList>
    </citation>
    <scope>NUCLEOTIDE SEQUENCE [LARGE SCALE GENOMIC DNA]</scope>
    <source>
        <strain evidence="2 3">CH451a_14T</strain>
    </source>
</reference>
<evidence type="ECO:0000313" key="2">
    <source>
        <dbReference type="EMBL" id="TYS74973.1"/>
    </source>
</evidence>
<keyword evidence="1" id="KW-0732">Signal</keyword>